<gene>
    <name evidence="2" type="ORF">WOLCODRAFT_85051</name>
</gene>
<feature type="non-terminal residue" evidence="2">
    <location>
        <position position="1"/>
    </location>
</feature>
<dbReference type="GO" id="GO:0046983">
    <property type="term" value="F:protein dimerization activity"/>
    <property type="evidence" value="ECO:0007669"/>
    <property type="project" value="InterPro"/>
</dbReference>
<dbReference type="Proteomes" id="UP000218811">
    <property type="component" value="Unassembled WGS sequence"/>
</dbReference>
<reference evidence="2 3" key="1">
    <citation type="journal article" date="2012" name="Science">
        <title>The Paleozoic origin of enzymatic lignin decomposition reconstructed from 31 fungal genomes.</title>
        <authorList>
            <person name="Floudas D."/>
            <person name="Binder M."/>
            <person name="Riley R."/>
            <person name="Barry K."/>
            <person name="Blanchette R.A."/>
            <person name="Henrissat B."/>
            <person name="Martinez A.T."/>
            <person name="Otillar R."/>
            <person name="Spatafora J.W."/>
            <person name="Yadav J.S."/>
            <person name="Aerts A."/>
            <person name="Benoit I."/>
            <person name="Boyd A."/>
            <person name="Carlson A."/>
            <person name="Copeland A."/>
            <person name="Coutinho P.M."/>
            <person name="de Vries R.P."/>
            <person name="Ferreira P."/>
            <person name="Findley K."/>
            <person name="Foster B."/>
            <person name="Gaskell J."/>
            <person name="Glotzer D."/>
            <person name="Gorecki P."/>
            <person name="Heitman J."/>
            <person name="Hesse C."/>
            <person name="Hori C."/>
            <person name="Igarashi K."/>
            <person name="Jurgens J.A."/>
            <person name="Kallen N."/>
            <person name="Kersten P."/>
            <person name="Kohler A."/>
            <person name="Kuees U."/>
            <person name="Kumar T.K.A."/>
            <person name="Kuo A."/>
            <person name="LaButti K."/>
            <person name="Larrondo L.F."/>
            <person name="Lindquist E."/>
            <person name="Ling A."/>
            <person name="Lombard V."/>
            <person name="Lucas S."/>
            <person name="Lundell T."/>
            <person name="Martin R."/>
            <person name="McLaughlin D.J."/>
            <person name="Morgenstern I."/>
            <person name="Morin E."/>
            <person name="Murat C."/>
            <person name="Nagy L.G."/>
            <person name="Nolan M."/>
            <person name="Ohm R.A."/>
            <person name="Patyshakuliyeva A."/>
            <person name="Rokas A."/>
            <person name="Ruiz-Duenas F.J."/>
            <person name="Sabat G."/>
            <person name="Salamov A."/>
            <person name="Samejima M."/>
            <person name="Schmutz J."/>
            <person name="Slot J.C."/>
            <person name="St John F."/>
            <person name="Stenlid J."/>
            <person name="Sun H."/>
            <person name="Sun S."/>
            <person name="Syed K."/>
            <person name="Tsang A."/>
            <person name="Wiebenga A."/>
            <person name="Young D."/>
            <person name="Pisabarro A."/>
            <person name="Eastwood D.C."/>
            <person name="Martin F."/>
            <person name="Cullen D."/>
            <person name="Grigoriev I.V."/>
            <person name="Hibbett D.S."/>
        </authorList>
    </citation>
    <scope>NUCLEOTIDE SEQUENCE [LARGE SCALE GENOMIC DNA]</scope>
    <source>
        <strain evidence="2 3">MD-104</strain>
    </source>
</reference>
<sequence>AHAHGYLVLCQMARDFLAVPGVSISVEWLFPPLQHLCSISRISLKAETITQAMCTKQLAQEGMLHVQ</sequence>
<proteinExistence type="predicted"/>
<dbReference type="InterPro" id="IPR008906">
    <property type="entry name" value="HATC_C_dom"/>
</dbReference>
<dbReference type="OMA" id="TIRAIMC"/>
<dbReference type="OrthoDB" id="3264316at2759"/>
<accession>A0A2H3JST0</accession>
<name>A0A2H3JST0_WOLCO</name>
<feature type="domain" description="HAT C-terminal dimerisation" evidence="1">
    <location>
        <begin position="4"/>
        <end position="57"/>
    </location>
</feature>
<evidence type="ECO:0000259" key="1">
    <source>
        <dbReference type="Pfam" id="PF05699"/>
    </source>
</evidence>
<dbReference type="SUPFAM" id="SSF53098">
    <property type="entry name" value="Ribonuclease H-like"/>
    <property type="match status" value="1"/>
</dbReference>
<organism evidence="2 3">
    <name type="scientific">Wolfiporia cocos (strain MD-104)</name>
    <name type="common">Brown rot fungus</name>
    <dbReference type="NCBI Taxonomy" id="742152"/>
    <lineage>
        <taxon>Eukaryota</taxon>
        <taxon>Fungi</taxon>
        <taxon>Dikarya</taxon>
        <taxon>Basidiomycota</taxon>
        <taxon>Agaricomycotina</taxon>
        <taxon>Agaricomycetes</taxon>
        <taxon>Polyporales</taxon>
        <taxon>Phaeolaceae</taxon>
        <taxon>Wolfiporia</taxon>
    </lineage>
</organism>
<dbReference type="STRING" id="742152.A0A2H3JST0"/>
<dbReference type="InterPro" id="IPR012337">
    <property type="entry name" value="RNaseH-like_sf"/>
</dbReference>
<dbReference type="Pfam" id="PF05699">
    <property type="entry name" value="Dimer_Tnp_hAT"/>
    <property type="match status" value="1"/>
</dbReference>
<protein>
    <recommendedName>
        <fullName evidence="1">HAT C-terminal dimerisation domain-containing protein</fullName>
    </recommendedName>
</protein>
<keyword evidence="3" id="KW-1185">Reference proteome</keyword>
<dbReference type="AlphaFoldDB" id="A0A2H3JST0"/>
<evidence type="ECO:0000313" key="2">
    <source>
        <dbReference type="EMBL" id="PCH39097.1"/>
    </source>
</evidence>
<evidence type="ECO:0000313" key="3">
    <source>
        <dbReference type="Proteomes" id="UP000218811"/>
    </source>
</evidence>
<dbReference type="EMBL" id="KB467954">
    <property type="protein sequence ID" value="PCH39097.1"/>
    <property type="molecule type" value="Genomic_DNA"/>
</dbReference>